<sequence>MNVNCHQDGFPDSGRTVQKSNYHQEQYTKHVKKYGIDSVSFGKETTVVDRSKCSKCDLLPKYECNLLGRGKFLCFGHAQRFLDKNSSLLADFWFVIPLISDLQGENKEVESKAT</sequence>
<reference evidence="2" key="1">
    <citation type="journal article" date="2019" name="MBio">
        <title>Virus Genomes from Deep Sea Sediments Expand the Ocean Megavirome and Support Independent Origins of Viral Gigantism.</title>
        <authorList>
            <person name="Backstrom D."/>
            <person name="Yutin N."/>
            <person name="Jorgensen S.L."/>
            <person name="Dharamshi J."/>
            <person name="Homa F."/>
            <person name="Zaremba-Niedwiedzka K."/>
            <person name="Spang A."/>
            <person name="Wolf Y.I."/>
            <person name="Koonin E.V."/>
            <person name="Ettema T.J."/>
        </authorList>
    </citation>
    <scope>NUCLEOTIDE SEQUENCE</scope>
</reference>
<dbReference type="EMBL" id="MK500519">
    <property type="protein sequence ID" value="QBK91267.1"/>
    <property type="molecule type" value="Genomic_DNA"/>
</dbReference>
<name>A0A481Z674_9VIRU</name>
<protein>
    <submittedName>
        <fullName evidence="2">Uncharacterized protein</fullName>
    </submittedName>
</protein>
<organism evidence="2">
    <name type="scientific">Pithovirus LCPAC202</name>
    <dbReference type="NCBI Taxonomy" id="2506592"/>
    <lineage>
        <taxon>Viruses</taxon>
        <taxon>Pithoviruses</taxon>
    </lineage>
</organism>
<proteinExistence type="predicted"/>
<feature type="region of interest" description="Disordered" evidence="1">
    <location>
        <begin position="1"/>
        <end position="21"/>
    </location>
</feature>
<gene>
    <name evidence="2" type="ORF">LCPAC202_02410</name>
</gene>
<accession>A0A481Z674</accession>
<evidence type="ECO:0000256" key="1">
    <source>
        <dbReference type="SAM" id="MobiDB-lite"/>
    </source>
</evidence>
<evidence type="ECO:0000313" key="2">
    <source>
        <dbReference type="EMBL" id="QBK91267.1"/>
    </source>
</evidence>